<keyword evidence="5" id="KW-0812">Transmembrane</keyword>
<keyword evidence="7" id="KW-1185">Reference proteome</keyword>
<evidence type="ECO:0000256" key="4">
    <source>
        <dbReference type="RuleBase" id="RU363099"/>
    </source>
</evidence>
<name>A0A9Q0CP96_9POAL</name>
<proteinExistence type="inferred from homology"/>
<dbReference type="EMBL" id="JAMQYH010000002">
    <property type="protein sequence ID" value="KAJ1697054.1"/>
    <property type="molecule type" value="Genomic_DNA"/>
</dbReference>
<comment type="function">
    <text evidence="4">Dirigent proteins impart stereoselectivity on the phenoxy radical-coupling reaction, yielding optically active lignans from two molecules of coniferyl alcohol in the biosynthesis of lignans, flavonolignans, and alkaloids and thus plays a central role in plant secondary metabolism.</text>
</comment>
<evidence type="ECO:0000256" key="2">
    <source>
        <dbReference type="ARBA" id="ARBA00011738"/>
    </source>
</evidence>
<evidence type="ECO:0000256" key="1">
    <source>
        <dbReference type="ARBA" id="ARBA00010746"/>
    </source>
</evidence>
<sequence length="189" mass="20774">MIDIYSFMAGINLILFPPTFMASSLSQIVFFSILLLSLQQACAKKTHLHFYFHEILSGHNATLMIVVNTNNNSLTFGTIVVVDDMLLEGLDDNSTLIGRSQGLGATVGRDGSLESMINFVFTEGKYKGSTLAIYGRVVLGVTIERPVIGGTGMFRMATGYSVAKPVVVSATKLVYEFDVYVWHKEMKDN</sequence>
<dbReference type="InterPro" id="IPR044859">
    <property type="entry name" value="Allene_oxi_cyc_Dirigent"/>
</dbReference>
<dbReference type="OrthoDB" id="700576at2759"/>
<dbReference type="AlphaFoldDB" id="A0A9Q0CP96"/>
<accession>A0A9Q0CP96</accession>
<comment type="caution">
    <text evidence="6">The sequence shown here is derived from an EMBL/GenBank/DDBJ whole genome shotgun (WGS) entry which is preliminary data.</text>
</comment>
<keyword evidence="5" id="KW-1133">Transmembrane helix</keyword>
<evidence type="ECO:0000256" key="3">
    <source>
        <dbReference type="ARBA" id="ARBA00022525"/>
    </source>
</evidence>
<dbReference type="GO" id="GO:0009699">
    <property type="term" value="P:phenylpropanoid biosynthetic process"/>
    <property type="evidence" value="ECO:0007669"/>
    <property type="project" value="UniProtKB-ARBA"/>
</dbReference>
<feature type="transmembrane region" description="Helical" evidence="5">
    <location>
        <begin position="20"/>
        <end position="38"/>
    </location>
</feature>
<organism evidence="6 7">
    <name type="scientific">Rhynchospora breviuscula</name>
    <dbReference type="NCBI Taxonomy" id="2022672"/>
    <lineage>
        <taxon>Eukaryota</taxon>
        <taxon>Viridiplantae</taxon>
        <taxon>Streptophyta</taxon>
        <taxon>Embryophyta</taxon>
        <taxon>Tracheophyta</taxon>
        <taxon>Spermatophyta</taxon>
        <taxon>Magnoliopsida</taxon>
        <taxon>Liliopsida</taxon>
        <taxon>Poales</taxon>
        <taxon>Cyperaceae</taxon>
        <taxon>Cyperoideae</taxon>
        <taxon>Rhynchosporeae</taxon>
        <taxon>Rhynchospora</taxon>
    </lineage>
</organism>
<dbReference type="PANTHER" id="PTHR21495">
    <property type="entry name" value="NUCLEOPORIN-RELATED"/>
    <property type="match status" value="1"/>
</dbReference>
<keyword evidence="4" id="KW-0052">Apoplast</keyword>
<comment type="similarity">
    <text evidence="1 4">Belongs to the plant dirigent protein family.</text>
</comment>
<comment type="subcellular location">
    <subcellularLocation>
        <location evidence="4">Secreted</location>
        <location evidence="4">Extracellular space</location>
        <location evidence="4">Apoplast</location>
    </subcellularLocation>
</comment>
<dbReference type="Pfam" id="PF03018">
    <property type="entry name" value="Dirigent"/>
    <property type="match status" value="1"/>
</dbReference>
<keyword evidence="5" id="KW-0472">Membrane</keyword>
<evidence type="ECO:0000256" key="5">
    <source>
        <dbReference type="SAM" id="Phobius"/>
    </source>
</evidence>
<comment type="subunit">
    <text evidence="2 4">Homodimer.</text>
</comment>
<evidence type="ECO:0000313" key="7">
    <source>
        <dbReference type="Proteomes" id="UP001151287"/>
    </source>
</evidence>
<dbReference type="Proteomes" id="UP001151287">
    <property type="component" value="Unassembled WGS sequence"/>
</dbReference>
<evidence type="ECO:0000313" key="6">
    <source>
        <dbReference type="EMBL" id="KAJ1697054.1"/>
    </source>
</evidence>
<reference evidence="6" key="1">
    <citation type="journal article" date="2022" name="Cell">
        <title>Repeat-based holocentromeres influence genome architecture and karyotype evolution.</title>
        <authorList>
            <person name="Hofstatter P.G."/>
            <person name="Thangavel G."/>
            <person name="Lux T."/>
            <person name="Neumann P."/>
            <person name="Vondrak T."/>
            <person name="Novak P."/>
            <person name="Zhang M."/>
            <person name="Costa L."/>
            <person name="Castellani M."/>
            <person name="Scott A."/>
            <person name="Toegelov H."/>
            <person name="Fuchs J."/>
            <person name="Mata-Sucre Y."/>
            <person name="Dias Y."/>
            <person name="Vanzela A.L.L."/>
            <person name="Huettel B."/>
            <person name="Almeida C.C.S."/>
            <person name="Simkova H."/>
            <person name="Souza G."/>
            <person name="Pedrosa-Harand A."/>
            <person name="Macas J."/>
            <person name="Mayer K.F.X."/>
            <person name="Houben A."/>
            <person name="Marques A."/>
        </authorList>
    </citation>
    <scope>NUCLEOTIDE SEQUENCE</scope>
    <source>
        <strain evidence="6">RhyBre1mFocal</strain>
    </source>
</reference>
<dbReference type="Gene3D" id="2.40.480.10">
    <property type="entry name" value="Allene oxide cyclase-like"/>
    <property type="match status" value="1"/>
</dbReference>
<keyword evidence="3 4" id="KW-0964">Secreted</keyword>
<gene>
    <name evidence="6" type="ORF">LUZ63_005566</name>
</gene>
<dbReference type="InterPro" id="IPR004265">
    <property type="entry name" value="Dirigent"/>
</dbReference>
<dbReference type="GO" id="GO:0048046">
    <property type="term" value="C:apoplast"/>
    <property type="evidence" value="ECO:0007669"/>
    <property type="project" value="UniProtKB-SubCell"/>
</dbReference>
<protein>
    <recommendedName>
        <fullName evidence="4">Dirigent protein</fullName>
    </recommendedName>
</protein>